<evidence type="ECO:0000256" key="14">
    <source>
        <dbReference type="SAM" id="Phobius"/>
    </source>
</evidence>
<evidence type="ECO:0000256" key="5">
    <source>
        <dbReference type="ARBA" id="ARBA00022723"/>
    </source>
</evidence>
<organism evidence="15 16">
    <name type="scientific">Amniculicola lignicola CBS 123094</name>
    <dbReference type="NCBI Taxonomy" id="1392246"/>
    <lineage>
        <taxon>Eukaryota</taxon>
        <taxon>Fungi</taxon>
        <taxon>Dikarya</taxon>
        <taxon>Ascomycota</taxon>
        <taxon>Pezizomycotina</taxon>
        <taxon>Dothideomycetes</taxon>
        <taxon>Pleosporomycetidae</taxon>
        <taxon>Pleosporales</taxon>
        <taxon>Amniculicolaceae</taxon>
        <taxon>Amniculicola</taxon>
    </lineage>
</organism>
<keyword evidence="7 13" id="KW-0408">Iron</keyword>
<evidence type="ECO:0000313" key="15">
    <source>
        <dbReference type="EMBL" id="KAF2007088.1"/>
    </source>
</evidence>
<evidence type="ECO:0000256" key="8">
    <source>
        <dbReference type="ARBA" id="ARBA00023026"/>
    </source>
</evidence>
<reference evidence="15" key="1">
    <citation type="journal article" date="2020" name="Stud. Mycol.">
        <title>101 Dothideomycetes genomes: a test case for predicting lifestyles and emergence of pathogens.</title>
        <authorList>
            <person name="Haridas S."/>
            <person name="Albert R."/>
            <person name="Binder M."/>
            <person name="Bloem J."/>
            <person name="Labutti K."/>
            <person name="Salamov A."/>
            <person name="Andreopoulos B."/>
            <person name="Baker S."/>
            <person name="Barry K."/>
            <person name="Bills G."/>
            <person name="Bluhm B."/>
            <person name="Cannon C."/>
            <person name="Castanera R."/>
            <person name="Culley D."/>
            <person name="Daum C."/>
            <person name="Ezra D."/>
            <person name="Gonzalez J."/>
            <person name="Henrissat B."/>
            <person name="Kuo A."/>
            <person name="Liang C."/>
            <person name="Lipzen A."/>
            <person name="Lutzoni F."/>
            <person name="Magnuson J."/>
            <person name="Mondo S."/>
            <person name="Nolan M."/>
            <person name="Ohm R."/>
            <person name="Pangilinan J."/>
            <person name="Park H.-J."/>
            <person name="Ramirez L."/>
            <person name="Alfaro M."/>
            <person name="Sun H."/>
            <person name="Tritt A."/>
            <person name="Yoshinaga Y."/>
            <person name="Zwiers L.-H."/>
            <person name="Turgeon B."/>
            <person name="Goodwin S."/>
            <person name="Spatafora J."/>
            <person name="Crous P."/>
            <person name="Grigoriev I."/>
        </authorList>
    </citation>
    <scope>NUCLEOTIDE SEQUENCE</scope>
    <source>
        <strain evidence="15">CBS 123094</strain>
    </source>
</reference>
<keyword evidence="8" id="KW-0843">Virulence</keyword>
<dbReference type="FunFam" id="1.10.630.10:FF:000076">
    <property type="entry name" value="Cytochrome P450 monooxygenase"/>
    <property type="match status" value="1"/>
</dbReference>
<dbReference type="GO" id="GO:0004497">
    <property type="term" value="F:monooxygenase activity"/>
    <property type="evidence" value="ECO:0007669"/>
    <property type="project" value="UniProtKB-KW"/>
</dbReference>
<evidence type="ECO:0000256" key="10">
    <source>
        <dbReference type="ARBA" id="ARBA00067672"/>
    </source>
</evidence>
<evidence type="ECO:0000256" key="9">
    <source>
        <dbReference type="ARBA" id="ARBA00023033"/>
    </source>
</evidence>
<protein>
    <recommendedName>
        <fullName evidence="11">Cytochrome P450 monooxygenase ABA1</fullName>
    </recommendedName>
    <alternativeName>
        <fullName evidence="12">Abscisic acid biosynthesis protein 1</fullName>
    </alternativeName>
    <alternativeName>
        <fullName evidence="10">Cytochrome P450 monooxygenase aba1</fullName>
    </alternativeName>
</protein>
<keyword evidence="14" id="KW-0472">Membrane</keyword>
<dbReference type="InterPro" id="IPR050121">
    <property type="entry name" value="Cytochrome_P450_monoxygenase"/>
</dbReference>
<dbReference type="PANTHER" id="PTHR24305:SF77">
    <property type="entry name" value="CYTOCHROME P450 MONOOXYGENASE"/>
    <property type="match status" value="1"/>
</dbReference>
<dbReference type="InterPro" id="IPR001128">
    <property type="entry name" value="Cyt_P450"/>
</dbReference>
<evidence type="ECO:0000256" key="13">
    <source>
        <dbReference type="PIRSR" id="PIRSR602401-1"/>
    </source>
</evidence>
<evidence type="ECO:0000256" key="7">
    <source>
        <dbReference type="ARBA" id="ARBA00023004"/>
    </source>
</evidence>
<dbReference type="GO" id="GO:0005506">
    <property type="term" value="F:iron ion binding"/>
    <property type="evidence" value="ECO:0007669"/>
    <property type="project" value="InterPro"/>
</dbReference>
<dbReference type="OrthoDB" id="3934656at2759"/>
<evidence type="ECO:0000313" key="16">
    <source>
        <dbReference type="Proteomes" id="UP000799779"/>
    </source>
</evidence>
<dbReference type="InterPro" id="IPR002401">
    <property type="entry name" value="Cyt_P450_E_grp-I"/>
</dbReference>
<accession>A0A6A5X0J6</accession>
<comment type="cofactor">
    <cofactor evidence="1 13">
        <name>heme</name>
        <dbReference type="ChEBI" id="CHEBI:30413"/>
    </cofactor>
</comment>
<keyword evidence="4 13" id="KW-0349">Heme</keyword>
<proteinExistence type="inferred from homology"/>
<keyword evidence="14" id="KW-0812">Transmembrane</keyword>
<keyword evidence="6" id="KW-0560">Oxidoreductase</keyword>
<feature type="transmembrane region" description="Helical" evidence="14">
    <location>
        <begin position="12"/>
        <end position="34"/>
    </location>
</feature>
<comment type="similarity">
    <text evidence="3">Belongs to the cytochrome P450 family.</text>
</comment>
<comment type="pathway">
    <text evidence="2">Hormone biosynthesis.</text>
</comment>
<evidence type="ECO:0000256" key="12">
    <source>
        <dbReference type="ARBA" id="ARBA00079990"/>
    </source>
</evidence>
<dbReference type="GO" id="GO:0016705">
    <property type="term" value="F:oxidoreductase activity, acting on paired donors, with incorporation or reduction of molecular oxygen"/>
    <property type="evidence" value="ECO:0007669"/>
    <property type="project" value="InterPro"/>
</dbReference>
<evidence type="ECO:0000256" key="1">
    <source>
        <dbReference type="ARBA" id="ARBA00001971"/>
    </source>
</evidence>
<sequence>MSTFAAKNILTLLIPYLPVLIAVYVVGSSVRTWYRLRHFPGPFLGKFSHIFMAKTAASSRMNLIYTDVNRKYGPLARVGPNDLLSSDPSTIRLMSSARSTYQRSEWYEAMRMDPYVDSIFSEMHVPVHDSRRAKMATAYSGKENPTLESDIDICVVEFLQLIRSKYVSPASGDGTKRMDFGVKTQYFTLDVITKVAYGEAFGYMERDEDVHGYIKTTEEVVPYLNFLSVWPVANAVLNRSWVKEKLGPGPGDKEGMGKLMSVARQVVGERFGPDAKEKQDMLGAFVRNGIPQRQIESEVLFQIIAGSDTTATAIRATFLNLLSNPRVLTKLRNEINDAEGEVSISSPISNAEAKAMPYLQAVIKEGLRIHPPFTGLLSKKVPPGGDTINGQFVPGGTRIAHCTWGIQRNEIYGEDVEVFRPERWIEVDAERLLRMEQTLDLIFGHGRWGCLGKTVAYIELNKIFVELLRHFDFELLNPGKPWRSVNYNLFLQDEMWLRVTEREGK</sequence>
<dbReference type="PRINTS" id="PR00463">
    <property type="entry name" value="EP450I"/>
</dbReference>
<keyword evidence="14" id="KW-1133">Transmembrane helix</keyword>
<evidence type="ECO:0000256" key="2">
    <source>
        <dbReference type="ARBA" id="ARBA00004972"/>
    </source>
</evidence>
<dbReference type="PRINTS" id="PR00385">
    <property type="entry name" value="P450"/>
</dbReference>
<dbReference type="Gene3D" id="1.10.630.10">
    <property type="entry name" value="Cytochrome P450"/>
    <property type="match status" value="1"/>
</dbReference>
<evidence type="ECO:0000256" key="3">
    <source>
        <dbReference type="ARBA" id="ARBA00010617"/>
    </source>
</evidence>
<name>A0A6A5X0J6_9PLEO</name>
<dbReference type="GO" id="GO:0020037">
    <property type="term" value="F:heme binding"/>
    <property type="evidence" value="ECO:0007669"/>
    <property type="project" value="InterPro"/>
</dbReference>
<keyword evidence="16" id="KW-1185">Reference proteome</keyword>
<dbReference type="SUPFAM" id="SSF48264">
    <property type="entry name" value="Cytochrome P450"/>
    <property type="match status" value="1"/>
</dbReference>
<evidence type="ECO:0000256" key="11">
    <source>
        <dbReference type="ARBA" id="ARBA00068222"/>
    </source>
</evidence>
<evidence type="ECO:0000256" key="6">
    <source>
        <dbReference type="ARBA" id="ARBA00023002"/>
    </source>
</evidence>
<keyword evidence="5 13" id="KW-0479">Metal-binding</keyword>
<dbReference type="Proteomes" id="UP000799779">
    <property type="component" value="Unassembled WGS sequence"/>
</dbReference>
<dbReference type="CDD" id="cd11060">
    <property type="entry name" value="CYP57A1-like"/>
    <property type="match status" value="1"/>
</dbReference>
<dbReference type="Pfam" id="PF00067">
    <property type="entry name" value="p450"/>
    <property type="match status" value="1"/>
</dbReference>
<gene>
    <name evidence="15" type="ORF">P154DRAFT_182493</name>
</gene>
<dbReference type="EMBL" id="ML977558">
    <property type="protein sequence ID" value="KAF2007088.1"/>
    <property type="molecule type" value="Genomic_DNA"/>
</dbReference>
<dbReference type="InterPro" id="IPR036396">
    <property type="entry name" value="Cyt_P450_sf"/>
</dbReference>
<keyword evidence="9" id="KW-0503">Monooxygenase</keyword>
<dbReference type="AlphaFoldDB" id="A0A6A5X0J6"/>
<feature type="binding site" description="axial binding residue" evidence="13">
    <location>
        <position position="450"/>
    </location>
    <ligand>
        <name>heme</name>
        <dbReference type="ChEBI" id="CHEBI:30413"/>
    </ligand>
    <ligandPart>
        <name>Fe</name>
        <dbReference type="ChEBI" id="CHEBI:18248"/>
    </ligandPart>
</feature>
<dbReference type="PANTHER" id="PTHR24305">
    <property type="entry name" value="CYTOCHROME P450"/>
    <property type="match status" value="1"/>
</dbReference>
<evidence type="ECO:0000256" key="4">
    <source>
        <dbReference type="ARBA" id="ARBA00022617"/>
    </source>
</evidence>